<dbReference type="SUPFAM" id="SSF53328">
    <property type="entry name" value="Formyltransferase"/>
    <property type="match status" value="1"/>
</dbReference>
<dbReference type="GO" id="GO:0005739">
    <property type="term" value="C:mitochondrion"/>
    <property type="evidence" value="ECO:0007669"/>
    <property type="project" value="TreeGrafter"/>
</dbReference>
<dbReference type="AlphaFoldDB" id="A0A9W8HF61"/>
<reference evidence="3" key="1">
    <citation type="submission" date="2022-07" db="EMBL/GenBank/DDBJ databases">
        <title>Phylogenomic reconstructions and comparative analyses of Kickxellomycotina fungi.</title>
        <authorList>
            <person name="Reynolds N.K."/>
            <person name="Stajich J.E."/>
            <person name="Barry K."/>
            <person name="Grigoriev I.V."/>
            <person name="Crous P."/>
            <person name="Smith M.E."/>
        </authorList>
    </citation>
    <scope>NUCLEOTIDE SEQUENCE</scope>
    <source>
        <strain evidence="3">NBRC 105414</strain>
    </source>
</reference>
<evidence type="ECO:0000256" key="1">
    <source>
        <dbReference type="SAM" id="MobiDB-lite"/>
    </source>
</evidence>
<protein>
    <recommendedName>
        <fullName evidence="2">Formyl transferase N-terminal domain-containing protein</fullName>
    </recommendedName>
</protein>
<dbReference type="InterPro" id="IPR036477">
    <property type="entry name" value="Formyl_transf_N_sf"/>
</dbReference>
<evidence type="ECO:0000259" key="2">
    <source>
        <dbReference type="Pfam" id="PF00551"/>
    </source>
</evidence>
<dbReference type="Pfam" id="PF00551">
    <property type="entry name" value="Formyl_trans_N"/>
    <property type="match status" value="1"/>
</dbReference>
<dbReference type="OrthoDB" id="10268103at2759"/>
<dbReference type="Gene3D" id="3.40.50.12230">
    <property type="match status" value="1"/>
</dbReference>
<evidence type="ECO:0000313" key="3">
    <source>
        <dbReference type="EMBL" id="KAJ2783981.1"/>
    </source>
</evidence>
<comment type="caution">
    <text evidence="3">The sequence shown here is derived from an EMBL/GenBank/DDBJ whole genome shotgun (WGS) entry which is preliminary data.</text>
</comment>
<dbReference type="InterPro" id="IPR002376">
    <property type="entry name" value="Formyl_transf_N"/>
</dbReference>
<feature type="region of interest" description="Disordered" evidence="1">
    <location>
        <begin position="389"/>
        <end position="465"/>
    </location>
</feature>
<sequence>MLAVVRLCSPAAARLCSPAAVRQRAAQSGAAGARELNVLFMGSTEYARAVLAGLVQCKEQAGSGIRSIEVACQRLTRSDAGDKYDSSMRGRSRRSKGPPMGVVERLARERRLGVHFMDWECAAAWTPPAPASPGAAAAAAGFDIAVVCFSSPRLPRHFVGAFPRGVVMVHPSLLPKHRGPNAVRSALLCGDAETGVTVAEYSVESMDAGRILAQVPLKIDDTMTRETLEPQLGSLGGVLAGRVLRSLDQVRASAVEQGPNYTMSRRIEDRDLKIVWEKMTAMDIWALHRASAGLRSVHTILRNQGRIFKLMLLDLHLPAREVPPLNRLYARRPPGSFFYARKVPYFEVPCIDGSRIHVTRLLVEGRTPKTALEFVNGYMRETGLVRMLTDPVDPKERTPRFVYPPGHPREHLNREPAEAEDEDDGDHQQQGGTRPSKKGGKRGGKKGPKRGGRKSGKGGGRDPKT</sequence>
<dbReference type="Proteomes" id="UP001140217">
    <property type="component" value="Unassembled WGS sequence"/>
</dbReference>
<evidence type="ECO:0000313" key="4">
    <source>
        <dbReference type="Proteomes" id="UP001140217"/>
    </source>
</evidence>
<gene>
    <name evidence="3" type="ORF">H4R18_001373</name>
</gene>
<name>A0A9W8HF61_9FUNG</name>
<dbReference type="PANTHER" id="PTHR11138:SF5">
    <property type="entry name" value="METHIONYL-TRNA FORMYLTRANSFERASE, MITOCHONDRIAL"/>
    <property type="match status" value="1"/>
</dbReference>
<accession>A0A9W8HF61</accession>
<dbReference type="PANTHER" id="PTHR11138">
    <property type="entry name" value="METHIONYL-TRNA FORMYLTRANSFERASE"/>
    <property type="match status" value="1"/>
</dbReference>
<feature type="compositionally biased region" description="Basic residues" evidence="1">
    <location>
        <begin position="435"/>
        <end position="456"/>
    </location>
</feature>
<keyword evidence="4" id="KW-1185">Reference proteome</keyword>
<dbReference type="EMBL" id="JANBUL010000035">
    <property type="protein sequence ID" value="KAJ2783981.1"/>
    <property type="molecule type" value="Genomic_DNA"/>
</dbReference>
<organism evidence="3 4">
    <name type="scientific">Coemansia javaensis</name>
    <dbReference type="NCBI Taxonomy" id="2761396"/>
    <lineage>
        <taxon>Eukaryota</taxon>
        <taxon>Fungi</taxon>
        <taxon>Fungi incertae sedis</taxon>
        <taxon>Zoopagomycota</taxon>
        <taxon>Kickxellomycotina</taxon>
        <taxon>Kickxellomycetes</taxon>
        <taxon>Kickxellales</taxon>
        <taxon>Kickxellaceae</taxon>
        <taxon>Coemansia</taxon>
    </lineage>
</organism>
<feature type="region of interest" description="Disordered" evidence="1">
    <location>
        <begin position="80"/>
        <end position="101"/>
    </location>
</feature>
<dbReference type="GO" id="GO:0004479">
    <property type="term" value="F:methionyl-tRNA formyltransferase activity"/>
    <property type="evidence" value="ECO:0007669"/>
    <property type="project" value="TreeGrafter"/>
</dbReference>
<feature type="compositionally biased region" description="Basic and acidic residues" evidence="1">
    <location>
        <begin position="407"/>
        <end position="417"/>
    </location>
</feature>
<feature type="domain" description="Formyl transferase N-terminal" evidence="2">
    <location>
        <begin position="137"/>
        <end position="232"/>
    </location>
</feature>
<proteinExistence type="predicted"/>